<evidence type="ECO:0000313" key="3">
    <source>
        <dbReference type="Proteomes" id="UP000005953"/>
    </source>
</evidence>
<name>A4BCV3_9GAMM</name>
<organism evidence="2 3">
    <name type="scientific">Reinekea blandensis MED297</name>
    <dbReference type="NCBI Taxonomy" id="314283"/>
    <lineage>
        <taxon>Bacteria</taxon>
        <taxon>Pseudomonadati</taxon>
        <taxon>Pseudomonadota</taxon>
        <taxon>Gammaproteobacteria</taxon>
        <taxon>Oceanospirillales</taxon>
        <taxon>Saccharospirillaceae</taxon>
        <taxon>Reinekea</taxon>
    </lineage>
</organism>
<evidence type="ECO:0000256" key="1">
    <source>
        <dbReference type="SAM" id="MobiDB-lite"/>
    </source>
</evidence>
<gene>
    <name evidence="2" type="ORF">MED297_08101</name>
</gene>
<dbReference type="EMBL" id="AAOE01000006">
    <property type="protein sequence ID" value="EAR10035.1"/>
    <property type="molecule type" value="Genomic_DNA"/>
</dbReference>
<dbReference type="PANTHER" id="PTHR39431">
    <property type="entry name" value="FRPA/C-RELATED PROTEIN"/>
    <property type="match status" value="1"/>
</dbReference>
<dbReference type="HOGENOM" id="CLU_504189_0_0_6"/>
<reference evidence="2 3" key="1">
    <citation type="submission" date="2006-02" db="EMBL/GenBank/DDBJ databases">
        <authorList>
            <person name="Pinhassi J."/>
            <person name="Pedros-Alio C."/>
            <person name="Ferriera S."/>
            <person name="Johnson J."/>
            <person name="Kravitz S."/>
            <person name="Halpern A."/>
            <person name="Remington K."/>
            <person name="Beeson K."/>
            <person name="Tran B."/>
            <person name="Rogers Y.-H."/>
            <person name="Friedman R."/>
            <person name="Venter J.C."/>
        </authorList>
    </citation>
    <scope>NUCLEOTIDE SEQUENCE [LARGE SCALE GENOMIC DNA]</scope>
    <source>
        <strain evidence="2 3">MED297</strain>
    </source>
</reference>
<dbReference type="AlphaFoldDB" id="A4BCV3"/>
<dbReference type="OrthoDB" id="1676884at2"/>
<protein>
    <submittedName>
        <fullName evidence="2">Uncharacterized protein</fullName>
    </submittedName>
</protein>
<dbReference type="STRING" id="314283.MED297_08101"/>
<keyword evidence="3" id="KW-1185">Reference proteome</keyword>
<accession>A4BCV3</accession>
<sequence>MRIVSSDVTSQAAQQRTTERQQVRQEQISTLTREETQQMLDQGADILDAQQQTLLQRSRSADREASVTLELTTKHSDQLGVQTASLVSQADGTTLSHLGQSLLSTVSEHTLQGDFTIRRAGPSGTLGESADVTYVDITTIEKVTTENAIQMNTQGTVTTADGREINFLMQLDFNRLTEREQVNRFVGDVDLIDPLAINLNGESVQLSDEVFDFDLNADGTMDRIAKTSSGSGYLVFDRNGNGIIDDGTEMFGPSSGYGYQELAELDDDGNGWIDEGDAAFQKLGFWQFDDQGQSSIRSLSDVGLGALSLSRASTEYNLLSDDGELMAQVKNSGAALMEDGAVAVMQELNLRNFVTHTELGFIDDDGVELTRMNPLGFFQASTDERIQNRNDQTRVRIEGNNLLAMAGQERPLQRRNEENAPDFTVAMQGEIETQTERTIERSVQQFSSDTQQLIVQRMQAKLDVSTRVNVQETHYVWTPDAAEHRFLDNLPDGWNFDQTSEDPLLTRLKQLVEDLKDIQQQQQASLEKLDIYRQIGQFSH</sequence>
<dbReference type="PANTHER" id="PTHR39431:SF1">
    <property type="entry name" value="FRPA_C-RELATED PROTEIN"/>
    <property type="match status" value="1"/>
</dbReference>
<feature type="region of interest" description="Disordered" evidence="1">
    <location>
        <begin position="1"/>
        <end position="22"/>
    </location>
</feature>
<comment type="caution">
    <text evidence="2">The sequence shown here is derived from an EMBL/GenBank/DDBJ whole genome shotgun (WGS) entry which is preliminary data.</text>
</comment>
<dbReference type="RefSeq" id="WP_008045682.1">
    <property type="nucleotide sequence ID" value="NZ_CH724152.1"/>
</dbReference>
<evidence type="ECO:0000313" key="2">
    <source>
        <dbReference type="EMBL" id="EAR10035.1"/>
    </source>
</evidence>
<proteinExistence type="predicted"/>
<feature type="compositionally biased region" description="Polar residues" evidence="1">
    <location>
        <begin position="1"/>
        <end position="10"/>
    </location>
</feature>
<dbReference type="Proteomes" id="UP000005953">
    <property type="component" value="Unassembled WGS sequence"/>
</dbReference>